<keyword evidence="2" id="KW-0539">Nucleus</keyword>
<dbReference type="GO" id="GO:0000981">
    <property type="term" value="F:DNA-binding transcription factor activity, RNA polymerase II-specific"/>
    <property type="evidence" value="ECO:0007669"/>
    <property type="project" value="InterPro"/>
</dbReference>
<evidence type="ECO:0000256" key="2">
    <source>
        <dbReference type="ARBA" id="ARBA00023242"/>
    </source>
</evidence>
<comment type="subcellular location">
    <subcellularLocation>
        <location evidence="1">Nucleus</location>
    </subcellularLocation>
</comment>
<dbReference type="RefSeq" id="XP_060278901.1">
    <property type="nucleotide sequence ID" value="XM_060423061.1"/>
</dbReference>
<evidence type="ECO:0000313" key="5">
    <source>
        <dbReference type="EMBL" id="KAK1762688.1"/>
    </source>
</evidence>
<evidence type="ECO:0000259" key="4">
    <source>
        <dbReference type="PROSITE" id="PS50048"/>
    </source>
</evidence>
<feature type="region of interest" description="Disordered" evidence="3">
    <location>
        <begin position="84"/>
        <end position="117"/>
    </location>
</feature>
<organism evidence="5 6">
    <name type="scientific">Phialemonium atrogriseum</name>
    <dbReference type="NCBI Taxonomy" id="1093897"/>
    <lineage>
        <taxon>Eukaryota</taxon>
        <taxon>Fungi</taxon>
        <taxon>Dikarya</taxon>
        <taxon>Ascomycota</taxon>
        <taxon>Pezizomycotina</taxon>
        <taxon>Sordariomycetes</taxon>
        <taxon>Sordariomycetidae</taxon>
        <taxon>Cephalothecales</taxon>
        <taxon>Cephalothecaceae</taxon>
        <taxon>Phialemonium</taxon>
    </lineage>
</organism>
<reference evidence="5" key="1">
    <citation type="submission" date="2023-06" db="EMBL/GenBank/DDBJ databases">
        <title>Genome-scale phylogeny and comparative genomics of the fungal order Sordariales.</title>
        <authorList>
            <consortium name="Lawrence Berkeley National Laboratory"/>
            <person name="Hensen N."/>
            <person name="Bonometti L."/>
            <person name="Westerberg I."/>
            <person name="Brannstrom I.O."/>
            <person name="Guillou S."/>
            <person name="Cros-Aarteil S."/>
            <person name="Calhoun S."/>
            <person name="Haridas S."/>
            <person name="Kuo A."/>
            <person name="Mondo S."/>
            <person name="Pangilinan J."/>
            <person name="Riley R."/>
            <person name="Labutti K."/>
            <person name="Andreopoulos B."/>
            <person name="Lipzen A."/>
            <person name="Chen C."/>
            <person name="Yanf M."/>
            <person name="Daum C."/>
            <person name="Ng V."/>
            <person name="Clum A."/>
            <person name="Steindorff A."/>
            <person name="Ohm R."/>
            <person name="Martin F."/>
            <person name="Silar P."/>
            <person name="Natvig D."/>
            <person name="Lalanne C."/>
            <person name="Gautier V."/>
            <person name="Ament-Velasquez S.L."/>
            <person name="Kruys A."/>
            <person name="Hutchinson M.I."/>
            <person name="Powell A.J."/>
            <person name="Barry K."/>
            <person name="Miller A.N."/>
            <person name="Grigoriev I.V."/>
            <person name="Debuchy R."/>
            <person name="Gladieux P."/>
            <person name="Thoren M.H."/>
            <person name="Johannesson H."/>
        </authorList>
    </citation>
    <scope>NUCLEOTIDE SEQUENCE</scope>
    <source>
        <strain evidence="5">8032-3</strain>
    </source>
</reference>
<protein>
    <recommendedName>
        <fullName evidence="4">Zn(2)-C6 fungal-type domain-containing protein</fullName>
    </recommendedName>
</protein>
<dbReference type="AlphaFoldDB" id="A0AAJ0FGT8"/>
<dbReference type="GO" id="GO:0008270">
    <property type="term" value="F:zinc ion binding"/>
    <property type="evidence" value="ECO:0007669"/>
    <property type="project" value="InterPro"/>
</dbReference>
<feature type="compositionally biased region" description="Polar residues" evidence="3">
    <location>
        <begin position="102"/>
        <end position="111"/>
    </location>
</feature>
<dbReference type="PANTHER" id="PTHR31001:SF76">
    <property type="entry name" value="ZN(2)-C6 FUNGAL-TYPE DOMAIN-CONTAINING PROTEIN"/>
    <property type="match status" value="1"/>
</dbReference>
<proteinExistence type="predicted"/>
<dbReference type="CDD" id="cd00067">
    <property type="entry name" value="GAL4"/>
    <property type="match status" value="1"/>
</dbReference>
<dbReference type="GeneID" id="85306248"/>
<keyword evidence="6" id="KW-1185">Reference proteome</keyword>
<dbReference type="Proteomes" id="UP001244011">
    <property type="component" value="Unassembled WGS sequence"/>
</dbReference>
<feature type="compositionally biased region" description="Low complexity" evidence="3">
    <location>
        <begin position="85"/>
        <end position="101"/>
    </location>
</feature>
<dbReference type="SMART" id="SM00066">
    <property type="entry name" value="GAL4"/>
    <property type="match status" value="1"/>
</dbReference>
<feature type="region of interest" description="Disordered" evidence="3">
    <location>
        <begin position="37"/>
        <end position="71"/>
    </location>
</feature>
<dbReference type="GO" id="GO:0005634">
    <property type="term" value="C:nucleus"/>
    <property type="evidence" value="ECO:0007669"/>
    <property type="project" value="UniProtKB-SubCell"/>
</dbReference>
<gene>
    <name evidence="5" type="ORF">QBC33DRAFT_256299</name>
</gene>
<evidence type="ECO:0000313" key="6">
    <source>
        <dbReference type="Proteomes" id="UP001244011"/>
    </source>
</evidence>
<feature type="compositionally biased region" description="Basic and acidic residues" evidence="3">
    <location>
        <begin position="39"/>
        <end position="50"/>
    </location>
</feature>
<dbReference type="PROSITE" id="PS00463">
    <property type="entry name" value="ZN2_CY6_FUNGAL_1"/>
    <property type="match status" value="1"/>
</dbReference>
<accession>A0AAJ0FGT8</accession>
<dbReference type="EMBL" id="MU839034">
    <property type="protein sequence ID" value="KAK1762688.1"/>
    <property type="molecule type" value="Genomic_DNA"/>
</dbReference>
<sequence>MSRPYRPRLACQACTRKKIKCDKLAPCGNCVKRGQPELCARESPHDDRDSAVTLAEPMPPPPSSDPPSQHMEQLVRSLLERVEQLESQSRQQQPNQQQLQNARRSPQQPSSALVPDPGNLAAEAQYHAGGDMGGDMSVFLGNGTSGEVVTAGTDALAPCTPAGSSSSLRAVRSMLREDNCLAQSKIRQIAIVQLLLPDRNRVEQLVQYHTESLLWSHGGYHVPTFRHDLARFYDVHLGQITSVGVDLQWVALLFAILSGAIISAPFPLAQRWGFRKDEQHTLSESWYDATLECLHLSEHLTRHRLDTLQAIVVLTTSAYLLGRMRSQSVLMATAIRMAQNLGLDRLGEEPEGLSEGIVPRESGRRAWYALLRQDYFFIPFAESYLVRPMFNRTDPPRNCRDEDMVSLPDSVPTVMSYCRLLDKIAALMPELHDSLLSCRTVYERFEEIIRFDSEMRALATVHRPPFLADSPIDPTWPRYIAWARRALTISFAHKVIMIHRNMLSRSMTDPVFSFTRKTCVAASKTILKMLQQSQPFDEDRPILWIEQAFTVTAGVILCFDMLYRSPLDTDPSPTHRSLIQDAITNLKQVDQCIIARKGVRLLTALLQECTAWPPRNKRTHDEMSAEAAWHDNTMQVLDVETFIQGFWKRKGDLVASSVSPPGQIPMPQTPQLMQGTLYEKELDWLGDYWLYGAFQEQQVPAPNGSEQVPSFEDLLFRAEDFSF</sequence>
<dbReference type="Pfam" id="PF00172">
    <property type="entry name" value="Zn_clus"/>
    <property type="match status" value="1"/>
</dbReference>
<dbReference type="InterPro" id="IPR036864">
    <property type="entry name" value="Zn2-C6_fun-type_DNA-bd_sf"/>
</dbReference>
<dbReference type="SUPFAM" id="SSF57701">
    <property type="entry name" value="Zn2/Cys6 DNA-binding domain"/>
    <property type="match status" value="1"/>
</dbReference>
<comment type="caution">
    <text evidence="5">The sequence shown here is derived from an EMBL/GenBank/DDBJ whole genome shotgun (WGS) entry which is preliminary data.</text>
</comment>
<dbReference type="CDD" id="cd12148">
    <property type="entry name" value="fungal_TF_MHR"/>
    <property type="match status" value="1"/>
</dbReference>
<dbReference type="Gene3D" id="4.10.240.10">
    <property type="entry name" value="Zn(2)-C6 fungal-type DNA-binding domain"/>
    <property type="match status" value="1"/>
</dbReference>
<dbReference type="InterPro" id="IPR050613">
    <property type="entry name" value="Sec_Metabolite_Reg"/>
</dbReference>
<dbReference type="PANTHER" id="PTHR31001">
    <property type="entry name" value="UNCHARACTERIZED TRANSCRIPTIONAL REGULATORY PROTEIN"/>
    <property type="match status" value="1"/>
</dbReference>
<evidence type="ECO:0000256" key="1">
    <source>
        <dbReference type="ARBA" id="ARBA00004123"/>
    </source>
</evidence>
<dbReference type="PROSITE" id="PS50048">
    <property type="entry name" value="ZN2_CY6_FUNGAL_2"/>
    <property type="match status" value="1"/>
</dbReference>
<evidence type="ECO:0000256" key="3">
    <source>
        <dbReference type="SAM" id="MobiDB-lite"/>
    </source>
</evidence>
<feature type="domain" description="Zn(2)-C6 fungal-type" evidence="4">
    <location>
        <begin position="10"/>
        <end position="41"/>
    </location>
</feature>
<name>A0AAJ0FGT8_9PEZI</name>
<dbReference type="InterPro" id="IPR001138">
    <property type="entry name" value="Zn2Cys6_DnaBD"/>
</dbReference>